<dbReference type="InterPro" id="IPR036259">
    <property type="entry name" value="MFS_trans_sf"/>
</dbReference>
<sequence length="96" mass="10004">MLALIGSTAVRYCGITFAFTAIAILINSMTPPESVGYANGIAQSIASLARCVGPILGGFLWSLSTESNPSRFYLSFVTCAVVCAAALIHSLSIKSK</sequence>
<feature type="transmembrane region" description="Helical" evidence="1">
    <location>
        <begin position="12"/>
        <end position="29"/>
    </location>
</feature>
<keyword evidence="1" id="KW-1133">Transmembrane helix</keyword>
<protein>
    <recommendedName>
        <fullName evidence="4">Major facilitator superfamily (MFS) profile domain-containing protein</fullName>
    </recommendedName>
</protein>
<proteinExistence type="predicted"/>
<dbReference type="Gene3D" id="1.20.1250.20">
    <property type="entry name" value="MFS general substrate transporter like domains"/>
    <property type="match status" value="1"/>
</dbReference>
<evidence type="ECO:0008006" key="4">
    <source>
        <dbReference type="Google" id="ProtNLM"/>
    </source>
</evidence>
<feature type="transmembrane region" description="Helical" evidence="1">
    <location>
        <begin position="41"/>
        <end position="61"/>
    </location>
</feature>
<gene>
    <name evidence="2" type="ORF">AAF712_013295</name>
</gene>
<keyword evidence="1" id="KW-0812">Transmembrane</keyword>
<name>A0ABR2ZE72_9AGAR</name>
<evidence type="ECO:0000313" key="2">
    <source>
        <dbReference type="EMBL" id="KAL0059946.1"/>
    </source>
</evidence>
<keyword evidence="3" id="KW-1185">Reference proteome</keyword>
<evidence type="ECO:0000313" key="3">
    <source>
        <dbReference type="Proteomes" id="UP001437256"/>
    </source>
</evidence>
<accession>A0ABR2ZE72</accession>
<dbReference type="Proteomes" id="UP001437256">
    <property type="component" value="Unassembled WGS sequence"/>
</dbReference>
<organism evidence="2 3">
    <name type="scientific">Marasmius tenuissimus</name>
    <dbReference type="NCBI Taxonomy" id="585030"/>
    <lineage>
        <taxon>Eukaryota</taxon>
        <taxon>Fungi</taxon>
        <taxon>Dikarya</taxon>
        <taxon>Basidiomycota</taxon>
        <taxon>Agaricomycotina</taxon>
        <taxon>Agaricomycetes</taxon>
        <taxon>Agaricomycetidae</taxon>
        <taxon>Agaricales</taxon>
        <taxon>Marasmiineae</taxon>
        <taxon>Marasmiaceae</taxon>
        <taxon>Marasmius</taxon>
    </lineage>
</organism>
<comment type="caution">
    <text evidence="2">The sequence shown here is derived from an EMBL/GenBank/DDBJ whole genome shotgun (WGS) entry which is preliminary data.</text>
</comment>
<evidence type="ECO:0000256" key="1">
    <source>
        <dbReference type="SAM" id="Phobius"/>
    </source>
</evidence>
<dbReference type="SUPFAM" id="SSF103473">
    <property type="entry name" value="MFS general substrate transporter"/>
    <property type="match status" value="1"/>
</dbReference>
<reference evidence="2 3" key="1">
    <citation type="submission" date="2024-05" db="EMBL/GenBank/DDBJ databases">
        <title>A draft genome resource for the thread blight pathogen Marasmius tenuissimus strain MS-2.</title>
        <authorList>
            <person name="Yulfo-Soto G.E."/>
            <person name="Baruah I.K."/>
            <person name="Amoako-Attah I."/>
            <person name="Bukari Y."/>
            <person name="Meinhardt L.W."/>
            <person name="Bailey B.A."/>
            <person name="Cohen S.P."/>
        </authorList>
    </citation>
    <scope>NUCLEOTIDE SEQUENCE [LARGE SCALE GENOMIC DNA]</scope>
    <source>
        <strain evidence="2 3">MS-2</strain>
    </source>
</reference>
<feature type="transmembrane region" description="Helical" evidence="1">
    <location>
        <begin position="73"/>
        <end position="93"/>
    </location>
</feature>
<dbReference type="EMBL" id="JBBXMP010000200">
    <property type="protein sequence ID" value="KAL0059946.1"/>
    <property type="molecule type" value="Genomic_DNA"/>
</dbReference>
<keyword evidence="1" id="KW-0472">Membrane</keyword>